<gene>
    <name evidence="1" type="ORF">L195_g059070</name>
</gene>
<dbReference type="Proteomes" id="UP000236291">
    <property type="component" value="Unassembled WGS sequence"/>
</dbReference>
<organism evidence="1 2">
    <name type="scientific">Trifolium pratense</name>
    <name type="common">Red clover</name>
    <dbReference type="NCBI Taxonomy" id="57577"/>
    <lineage>
        <taxon>Eukaryota</taxon>
        <taxon>Viridiplantae</taxon>
        <taxon>Streptophyta</taxon>
        <taxon>Embryophyta</taxon>
        <taxon>Tracheophyta</taxon>
        <taxon>Spermatophyta</taxon>
        <taxon>Magnoliopsida</taxon>
        <taxon>eudicotyledons</taxon>
        <taxon>Gunneridae</taxon>
        <taxon>Pentapetalae</taxon>
        <taxon>rosids</taxon>
        <taxon>fabids</taxon>
        <taxon>Fabales</taxon>
        <taxon>Fabaceae</taxon>
        <taxon>Papilionoideae</taxon>
        <taxon>50 kb inversion clade</taxon>
        <taxon>NPAAA clade</taxon>
        <taxon>Hologalegina</taxon>
        <taxon>IRL clade</taxon>
        <taxon>Trifolieae</taxon>
        <taxon>Trifolium</taxon>
    </lineage>
</organism>
<reference evidence="1 2" key="1">
    <citation type="journal article" date="2014" name="Am. J. Bot.">
        <title>Genome assembly and annotation for red clover (Trifolium pratense; Fabaceae).</title>
        <authorList>
            <person name="Istvanek J."/>
            <person name="Jaros M."/>
            <person name="Krenek A."/>
            <person name="Repkova J."/>
        </authorList>
    </citation>
    <scope>NUCLEOTIDE SEQUENCE [LARGE SCALE GENOMIC DNA]</scope>
    <source>
        <strain evidence="2">cv. Tatra</strain>
        <tissue evidence="1">Young leaves</tissue>
    </source>
</reference>
<comment type="caution">
    <text evidence="1">The sequence shown here is derived from an EMBL/GenBank/DDBJ whole genome shotgun (WGS) entry which is preliminary data.</text>
</comment>
<proteinExistence type="predicted"/>
<protein>
    <submittedName>
        <fullName evidence="1">Uncharacterized protein</fullName>
    </submittedName>
</protein>
<dbReference type="ExpressionAtlas" id="A0A2K3JVW8">
    <property type="expression patterns" value="baseline"/>
</dbReference>
<evidence type="ECO:0000313" key="1">
    <source>
        <dbReference type="EMBL" id="PNX58195.1"/>
    </source>
</evidence>
<evidence type="ECO:0000313" key="2">
    <source>
        <dbReference type="Proteomes" id="UP000236291"/>
    </source>
</evidence>
<reference evidence="1 2" key="2">
    <citation type="journal article" date="2017" name="Front. Plant Sci.">
        <title>Gene Classification and Mining of Molecular Markers Useful in Red Clover (Trifolium pratense) Breeding.</title>
        <authorList>
            <person name="Istvanek J."/>
            <person name="Dluhosova J."/>
            <person name="Dluhos P."/>
            <person name="Patkova L."/>
            <person name="Nedelnik J."/>
            <person name="Repkova J."/>
        </authorList>
    </citation>
    <scope>NUCLEOTIDE SEQUENCE [LARGE SCALE GENOMIC DNA]</scope>
    <source>
        <strain evidence="2">cv. Tatra</strain>
        <tissue evidence="1">Young leaves</tissue>
    </source>
</reference>
<name>A0A2K3JVW8_TRIPR</name>
<dbReference type="AlphaFoldDB" id="A0A2K3JVW8"/>
<sequence length="147" mass="16348">SGVNIEISAAIDQQDITNEFFVNNSVRSSELFDVHPLILDPGGNEHRVRPLAAILGNGNCIFDPGSDERILGSPALILNNNHGAQSPLQVPWDRGKLGVSSFLFPATIFSSGERYCFWLAVPWTDLKGDDCKHTHCCKSRERRKRMQ</sequence>
<feature type="non-terminal residue" evidence="1">
    <location>
        <position position="1"/>
    </location>
</feature>
<accession>A0A2K3JVW8</accession>
<dbReference type="EMBL" id="ASHM01126603">
    <property type="protein sequence ID" value="PNX58195.1"/>
    <property type="molecule type" value="Genomic_DNA"/>
</dbReference>